<evidence type="ECO:0000313" key="1">
    <source>
        <dbReference type="EMBL" id="OXA60878.1"/>
    </source>
</evidence>
<sequence length="196" mass="22547">MFGNKWIIKGSVCWILAVASFMRLGISFAEVSRNFEYWQDSRDPWVGLAVMMSEIGGIQCQRGFYNQSDLFIDAVYHCANLEHVQRTRKVFSDERVDWDGDTPMICLKTCVARESGAMNDDSTGLDRERTRALFFEGMLKPGGNMTTRVITEELLKCDKKHPTVFPQRYTNCTNTEEVFKCYGKAFNNCRDRKESA</sequence>
<name>A0A226EUI3_FOLCA</name>
<keyword evidence="2" id="KW-1185">Reference proteome</keyword>
<dbReference type="AlphaFoldDB" id="A0A226EUI3"/>
<proteinExistence type="predicted"/>
<dbReference type="EMBL" id="LNIX01000002">
    <property type="protein sequence ID" value="OXA60878.1"/>
    <property type="molecule type" value="Genomic_DNA"/>
</dbReference>
<protein>
    <submittedName>
        <fullName evidence="1">Uncharacterized protein</fullName>
    </submittedName>
</protein>
<dbReference type="SUPFAM" id="SSF47565">
    <property type="entry name" value="Insect pheromone/odorant-binding proteins"/>
    <property type="match status" value="1"/>
</dbReference>
<reference evidence="1 2" key="1">
    <citation type="submission" date="2015-12" db="EMBL/GenBank/DDBJ databases">
        <title>The genome of Folsomia candida.</title>
        <authorList>
            <person name="Faddeeva A."/>
            <person name="Derks M.F."/>
            <person name="Anvar Y."/>
            <person name="Smit S."/>
            <person name="Van Straalen N."/>
            <person name="Roelofs D."/>
        </authorList>
    </citation>
    <scope>NUCLEOTIDE SEQUENCE [LARGE SCALE GENOMIC DNA]</scope>
    <source>
        <strain evidence="1 2">VU population</strain>
        <tissue evidence="1">Whole body</tissue>
    </source>
</reference>
<accession>A0A226EUI3</accession>
<dbReference type="GO" id="GO:0005549">
    <property type="term" value="F:odorant binding"/>
    <property type="evidence" value="ECO:0007669"/>
    <property type="project" value="InterPro"/>
</dbReference>
<dbReference type="Proteomes" id="UP000198287">
    <property type="component" value="Unassembled WGS sequence"/>
</dbReference>
<comment type="caution">
    <text evidence="1">The sequence shown here is derived from an EMBL/GenBank/DDBJ whole genome shotgun (WGS) entry which is preliminary data.</text>
</comment>
<dbReference type="InterPro" id="IPR036728">
    <property type="entry name" value="PBP_GOBP_sf"/>
</dbReference>
<gene>
    <name evidence="1" type="ORF">Fcan01_04865</name>
</gene>
<organism evidence="1 2">
    <name type="scientific">Folsomia candida</name>
    <name type="common">Springtail</name>
    <dbReference type="NCBI Taxonomy" id="158441"/>
    <lineage>
        <taxon>Eukaryota</taxon>
        <taxon>Metazoa</taxon>
        <taxon>Ecdysozoa</taxon>
        <taxon>Arthropoda</taxon>
        <taxon>Hexapoda</taxon>
        <taxon>Collembola</taxon>
        <taxon>Entomobryomorpha</taxon>
        <taxon>Isotomoidea</taxon>
        <taxon>Isotomidae</taxon>
        <taxon>Proisotominae</taxon>
        <taxon>Folsomia</taxon>
    </lineage>
</organism>
<evidence type="ECO:0000313" key="2">
    <source>
        <dbReference type="Proteomes" id="UP000198287"/>
    </source>
</evidence>